<dbReference type="AlphaFoldDB" id="A0A645FSW9"/>
<organism evidence="2">
    <name type="scientific">bioreactor metagenome</name>
    <dbReference type="NCBI Taxonomy" id="1076179"/>
    <lineage>
        <taxon>unclassified sequences</taxon>
        <taxon>metagenomes</taxon>
        <taxon>ecological metagenomes</taxon>
    </lineage>
</organism>
<gene>
    <name evidence="2" type="ORF">SDC9_164901</name>
</gene>
<proteinExistence type="predicted"/>
<name>A0A645FSW9_9ZZZZ</name>
<comment type="caution">
    <text evidence="2">The sequence shown here is derived from an EMBL/GenBank/DDBJ whole genome shotgun (WGS) entry which is preliminary data.</text>
</comment>
<protein>
    <submittedName>
        <fullName evidence="2">Uncharacterized protein</fullName>
    </submittedName>
</protein>
<dbReference type="EMBL" id="VSSQ01064708">
    <property type="protein sequence ID" value="MPN17547.1"/>
    <property type="molecule type" value="Genomic_DNA"/>
</dbReference>
<sequence length="234" mass="26825">MSAIRHLDLRAQSESLKIARHTLCPLRIQFKCCQFDIGSLENMRSLATRRSTGIQHPQTILQIQALRCLLRTRILNRHPTLFKAGNPAHRHRPLDPDRISRQGPGIDPRLPQTVEHGLNRRLASIDPQRHRRMQIPGGQHSLPPIRQIALQARNPPCRMRVTCLWLVLTPGSQRRSFAQYVAQHAIHHALEPRHVDSNGLHRLVNNGMGLLGPGLQALYCQQQQGMHLDRWRFV</sequence>
<evidence type="ECO:0000256" key="1">
    <source>
        <dbReference type="SAM" id="MobiDB-lite"/>
    </source>
</evidence>
<reference evidence="2" key="1">
    <citation type="submission" date="2019-08" db="EMBL/GenBank/DDBJ databases">
        <authorList>
            <person name="Kucharzyk K."/>
            <person name="Murdoch R.W."/>
            <person name="Higgins S."/>
            <person name="Loffler F."/>
        </authorList>
    </citation>
    <scope>NUCLEOTIDE SEQUENCE</scope>
</reference>
<evidence type="ECO:0000313" key="2">
    <source>
        <dbReference type="EMBL" id="MPN17547.1"/>
    </source>
</evidence>
<feature type="region of interest" description="Disordered" evidence="1">
    <location>
        <begin position="82"/>
        <end position="112"/>
    </location>
</feature>
<accession>A0A645FSW9</accession>